<evidence type="ECO:0000313" key="4">
    <source>
        <dbReference type="EMBL" id="HIU69622.1"/>
    </source>
</evidence>
<evidence type="ECO:0000256" key="2">
    <source>
        <dbReference type="ARBA" id="ARBA00023315"/>
    </source>
</evidence>
<dbReference type="SUPFAM" id="SSF55729">
    <property type="entry name" value="Acyl-CoA N-acyltransferases (Nat)"/>
    <property type="match status" value="1"/>
</dbReference>
<dbReference type="EMBL" id="DVNM01000036">
    <property type="protein sequence ID" value="HIU69622.1"/>
    <property type="molecule type" value="Genomic_DNA"/>
</dbReference>
<proteinExistence type="predicted"/>
<dbReference type="Proteomes" id="UP000824125">
    <property type="component" value="Unassembled WGS sequence"/>
</dbReference>
<dbReference type="AlphaFoldDB" id="A0A9D1MV74"/>
<protein>
    <submittedName>
        <fullName evidence="4">GNAT family N-acetyltransferase</fullName>
    </submittedName>
</protein>
<evidence type="ECO:0000259" key="3">
    <source>
        <dbReference type="PROSITE" id="PS51186"/>
    </source>
</evidence>
<keyword evidence="2" id="KW-0012">Acyltransferase</keyword>
<reference evidence="4" key="1">
    <citation type="submission" date="2020-10" db="EMBL/GenBank/DDBJ databases">
        <authorList>
            <person name="Gilroy R."/>
        </authorList>
    </citation>
    <scope>NUCLEOTIDE SEQUENCE</scope>
    <source>
        <strain evidence="4">CHK176-6737</strain>
    </source>
</reference>
<dbReference type="InterPro" id="IPR000182">
    <property type="entry name" value="GNAT_dom"/>
</dbReference>
<evidence type="ECO:0000313" key="5">
    <source>
        <dbReference type="Proteomes" id="UP000824125"/>
    </source>
</evidence>
<gene>
    <name evidence="4" type="ORF">IAD23_06665</name>
</gene>
<feature type="domain" description="N-acetyltransferase" evidence="3">
    <location>
        <begin position="1"/>
        <end position="152"/>
    </location>
</feature>
<keyword evidence="1" id="KW-0808">Transferase</keyword>
<sequence>MVRELQKSDLAEAAAMLAALHAVHRENVPGIFGDRPAGHFEKEAARILKDRRQLKLVYQKGAQLQGICVASVRPVNNPAIGRIGEVHSLYVCPACRRQGVATALLQAMLTAIRQKGVGHVQLKVWAFNEPAAAFYKKVGFQSLFETMDYVLR</sequence>
<dbReference type="InterPro" id="IPR050832">
    <property type="entry name" value="Bact_Acetyltransf"/>
</dbReference>
<organism evidence="4 5">
    <name type="scientific">Candidatus Scybalenecus merdavium</name>
    <dbReference type="NCBI Taxonomy" id="2840939"/>
    <lineage>
        <taxon>Bacteria</taxon>
        <taxon>Bacillati</taxon>
        <taxon>Bacillota</taxon>
        <taxon>Clostridia</taxon>
        <taxon>Eubacteriales</taxon>
        <taxon>Oscillospiraceae</taxon>
        <taxon>Oscillospiraceae incertae sedis</taxon>
        <taxon>Candidatus Scybalenecus</taxon>
    </lineage>
</organism>
<evidence type="ECO:0000256" key="1">
    <source>
        <dbReference type="ARBA" id="ARBA00022679"/>
    </source>
</evidence>
<dbReference type="GO" id="GO:0016747">
    <property type="term" value="F:acyltransferase activity, transferring groups other than amino-acyl groups"/>
    <property type="evidence" value="ECO:0007669"/>
    <property type="project" value="InterPro"/>
</dbReference>
<name>A0A9D1MV74_9FIRM</name>
<dbReference type="PROSITE" id="PS51186">
    <property type="entry name" value="GNAT"/>
    <property type="match status" value="1"/>
</dbReference>
<accession>A0A9D1MV74</accession>
<dbReference type="CDD" id="cd04301">
    <property type="entry name" value="NAT_SF"/>
    <property type="match status" value="1"/>
</dbReference>
<dbReference type="Pfam" id="PF00583">
    <property type="entry name" value="Acetyltransf_1"/>
    <property type="match status" value="1"/>
</dbReference>
<dbReference type="Gene3D" id="3.40.630.30">
    <property type="match status" value="1"/>
</dbReference>
<comment type="caution">
    <text evidence="4">The sequence shown here is derived from an EMBL/GenBank/DDBJ whole genome shotgun (WGS) entry which is preliminary data.</text>
</comment>
<dbReference type="PANTHER" id="PTHR43877">
    <property type="entry name" value="AMINOALKYLPHOSPHONATE N-ACETYLTRANSFERASE-RELATED-RELATED"/>
    <property type="match status" value="1"/>
</dbReference>
<dbReference type="InterPro" id="IPR016181">
    <property type="entry name" value="Acyl_CoA_acyltransferase"/>
</dbReference>
<reference evidence="4" key="2">
    <citation type="journal article" date="2021" name="PeerJ">
        <title>Extensive microbial diversity within the chicken gut microbiome revealed by metagenomics and culture.</title>
        <authorList>
            <person name="Gilroy R."/>
            <person name="Ravi A."/>
            <person name="Getino M."/>
            <person name="Pursley I."/>
            <person name="Horton D.L."/>
            <person name="Alikhan N.F."/>
            <person name="Baker D."/>
            <person name="Gharbi K."/>
            <person name="Hall N."/>
            <person name="Watson M."/>
            <person name="Adriaenssens E.M."/>
            <person name="Foster-Nyarko E."/>
            <person name="Jarju S."/>
            <person name="Secka A."/>
            <person name="Antonio M."/>
            <person name="Oren A."/>
            <person name="Chaudhuri R.R."/>
            <person name="La Ragione R."/>
            <person name="Hildebrand F."/>
            <person name="Pallen M.J."/>
        </authorList>
    </citation>
    <scope>NUCLEOTIDE SEQUENCE</scope>
    <source>
        <strain evidence="4">CHK176-6737</strain>
    </source>
</reference>